<dbReference type="SMART" id="SM00408">
    <property type="entry name" value="IGc2"/>
    <property type="match status" value="1"/>
</dbReference>
<dbReference type="OMA" id="KQINTAH"/>
<dbReference type="InterPro" id="IPR052385">
    <property type="entry name" value="Obscurin/Obscurin-like_Reg"/>
</dbReference>
<dbReference type="Gene3D" id="2.60.40.10">
    <property type="entry name" value="Immunoglobulins"/>
    <property type="match status" value="1"/>
</dbReference>
<proteinExistence type="predicted"/>
<dbReference type="InterPro" id="IPR013783">
    <property type="entry name" value="Ig-like_fold"/>
</dbReference>
<dbReference type="PANTHER" id="PTHR35971">
    <property type="entry name" value="SI:DKEY-31G6.6"/>
    <property type="match status" value="1"/>
</dbReference>
<evidence type="ECO:0000256" key="3">
    <source>
        <dbReference type="ARBA" id="ARBA00022553"/>
    </source>
</evidence>
<dbReference type="Ensembl" id="ENSNBRT00000015000.1">
    <property type="protein sequence ID" value="ENSNBRP00000014605.1"/>
    <property type="gene ID" value="ENSNBRG00000011300.1"/>
</dbReference>
<evidence type="ECO:0000259" key="5">
    <source>
        <dbReference type="PROSITE" id="PS50835"/>
    </source>
</evidence>
<dbReference type="PANTHER" id="PTHR35971:SF5">
    <property type="entry name" value="OBSCURIN LIKE CYTOSKELETAL ADAPTOR 1"/>
    <property type="match status" value="1"/>
</dbReference>
<dbReference type="Pfam" id="PF07679">
    <property type="entry name" value="I-set"/>
    <property type="match status" value="1"/>
</dbReference>
<dbReference type="Proteomes" id="UP000261580">
    <property type="component" value="Unassembled WGS sequence"/>
</dbReference>
<evidence type="ECO:0000256" key="2">
    <source>
        <dbReference type="ARBA" id="ARBA00022490"/>
    </source>
</evidence>
<sequence>MDLLRPKAHLLLKVSSSVSKGLQNICVVQGEDAVFTCEVTQASFAVKWAKDGKAIKKSQKYELSQQDRVMKLTIHNVSAQDSGEYSCEVIGGATTRAKLEIKGKTLRKLRNCLGLISHFSFDGIQLFYVLFRFSTHKQINTAHIRKVTQRCLWVSPSGGST</sequence>
<dbReference type="PROSITE" id="PS50835">
    <property type="entry name" value="IG_LIKE"/>
    <property type="match status" value="1"/>
</dbReference>
<reference evidence="6" key="2">
    <citation type="submission" date="2025-09" db="UniProtKB">
        <authorList>
            <consortium name="Ensembl"/>
        </authorList>
    </citation>
    <scope>IDENTIFICATION</scope>
</reference>
<protein>
    <recommendedName>
        <fullName evidence="5">Ig-like domain-containing protein</fullName>
    </recommendedName>
</protein>
<dbReference type="InterPro" id="IPR003599">
    <property type="entry name" value="Ig_sub"/>
</dbReference>
<evidence type="ECO:0000256" key="4">
    <source>
        <dbReference type="ARBA" id="ARBA00023157"/>
    </source>
</evidence>
<dbReference type="InterPro" id="IPR036179">
    <property type="entry name" value="Ig-like_dom_sf"/>
</dbReference>
<dbReference type="AlphaFoldDB" id="A0A3Q4GX63"/>
<keyword evidence="7" id="KW-1185">Reference proteome</keyword>
<keyword evidence="2" id="KW-0963">Cytoplasm</keyword>
<dbReference type="InterPro" id="IPR013098">
    <property type="entry name" value="Ig_I-set"/>
</dbReference>
<evidence type="ECO:0000313" key="7">
    <source>
        <dbReference type="Proteomes" id="UP000261580"/>
    </source>
</evidence>
<dbReference type="Bgee" id="ENSNBRG00000011300">
    <property type="expression patterns" value="Expressed in muscle tissue and 5 other cell types or tissues"/>
</dbReference>
<dbReference type="GeneTree" id="ENSGT01120000273233"/>
<dbReference type="InterPro" id="IPR003598">
    <property type="entry name" value="Ig_sub2"/>
</dbReference>
<dbReference type="SMART" id="SM00409">
    <property type="entry name" value="IG"/>
    <property type="match status" value="1"/>
</dbReference>
<dbReference type="SUPFAM" id="SSF48726">
    <property type="entry name" value="Immunoglobulin"/>
    <property type="match status" value="1"/>
</dbReference>
<dbReference type="InterPro" id="IPR007110">
    <property type="entry name" value="Ig-like_dom"/>
</dbReference>
<organism evidence="6 7">
    <name type="scientific">Neolamprologus brichardi</name>
    <name type="common">Fairy cichlid</name>
    <name type="synonym">Lamprologus brichardi</name>
    <dbReference type="NCBI Taxonomy" id="32507"/>
    <lineage>
        <taxon>Eukaryota</taxon>
        <taxon>Metazoa</taxon>
        <taxon>Chordata</taxon>
        <taxon>Craniata</taxon>
        <taxon>Vertebrata</taxon>
        <taxon>Euteleostomi</taxon>
        <taxon>Actinopterygii</taxon>
        <taxon>Neopterygii</taxon>
        <taxon>Teleostei</taxon>
        <taxon>Neoteleostei</taxon>
        <taxon>Acanthomorphata</taxon>
        <taxon>Ovalentaria</taxon>
        <taxon>Cichlomorphae</taxon>
        <taxon>Cichliformes</taxon>
        <taxon>Cichlidae</taxon>
        <taxon>African cichlids</taxon>
        <taxon>Pseudocrenilabrinae</taxon>
        <taxon>Lamprologini</taxon>
        <taxon>Neolamprologus</taxon>
    </lineage>
</organism>
<dbReference type="GO" id="GO:0005737">
    <property type="term" value="C:cytoplasm"/>
    <property type="evidence" value="ECO:0007669"/>
    <property type="project" value="UniProtKB-SubCell"/>
</dbReference>
<evidence type="ECO:0000256" key="1">
    <source>
        <dbReference type="ARBA" id="ARBA00004496"/>
    </source>
</evidence>
<keyword evidence="3" id="KW-0597">Phosphoprotein</keyword>
<reference evidence="6" key="1">
    <citation type="submission" date="2025-08" db="UniProtKB">
        <authorList>
            <consortium name="Ensembl"/>
        </authorList>
    </citation>
    <scope>IDENTIFICATION</scope>
</reference>
<accession>A0A3Q4GX63</accession>
<feature type="domain" description="Ig-like" evidence="5">
    <location>
        <begin position="6"/>
        <end position="100"/>
    </location>
</feature>
<comment type="subcellular location">
    <subcellularLocation>
        <location evidence="1">Cytoplasm</location>
    </subcellularLocation>
</comment>
<name>A0A3Q4GX63_NEOBR</name>
<keyword evidence="4" id="KW-1015">Disulfide bond</keyword>
<evidence type="ECO:0000313" key="6">
    <source>
        <dbReference type="Ensembl" id="ENSNBRP00000014605.1"/>
    </source>
</evidence>